<accession>A0A552U810</accession>
<dbReference type="RefSeq" id="WP_144237546.1">
    <property type="nucleotide sequence ID" value="NZ_VJWA01000002.1"/>
</dbReference>
<dbReference type="SUPFAM" id="SSF54975">
    <property type="entry name" value="Acylphosphatase/BLUF domain-like"/>
    <property type="match status" value="1"/>
</dbReference>
<organism evidence="2 3">
    <name type="scientific">Glacieibacterium frigidum</name>
    <dbReference type="NCBI Taxonomy" id="2593303"/>
    <lineage>
        <taxon>Bacteria</taxon>
        <taxon>Pseudomonadati</taxon>
        <taxon>Pseudomonadota</taxon>
        <taxon>Alphaproteobacteria</taxon>
        <taxon>Sphingomonadales</taxon>
        <taxon>Sphingosinicellaceae</taxon>
        <taxon>Glacieibacterium</taxon>
    </lineage>
</organism>
<dbReference type="GO" id="GO:0009882">
    <property type="term" value="F:blue light photoreceptor activity"/>
    <property type="evidence" value="ECO:0007669"/>
    <property type="project" value="InterPro"/>
</dbReference>
<protein>
    <submittedName>
        <fullName evidence="2">BLUF domain-containing protein</fullName>
    </submittedName>
</protein>
<keyword evidence="3" id="KW-1185">Reference proteome</keyword>
<proteinExistence type="predicted"/>
<dbReference type="EMBL" id="VJWA01000002">
    <property type="protein sequence ID" value="TRW14341.1"/>
    <property type="molecule type" value="Genomic_DNA"/>
</dbReference>
<sequence length="132" mass="14862">MTCTQLIYASQPFGFDDAMLSGILRQARRNNTRDGITGALIVRDDLYLQLLEGEAELVEAAYARIVPDDRHLSPHLIWRGSADERLFPAWAMRDDPARTWMWTAAEVRDGAARDATPDEVRGIFARIAAETE</sequence>
<evidence type="ECO:0000313" key="3">
    <source>
        <dbReference type="Proteomes" id="UP000317894"/>
    </source>
</evidence>
<dbReference type="OrthoDB" id="196105at2"/>
<gene>
    <name evidence="2" type="ORF">FMM06_11560</name>
</gene>
<dbReference type="Gene3D" id="3.30.70.100">
    <property type="match status" value="1"/>
</dbReference>
<feature type="domain" description="BLUF" evidence="1">
    <location>
        <begin position="3"/>
        <end position="93"/>
    </location>
</feature>
<evidence type="ECO:0000313" key="2">
    <source>
        <dbReference type="EMBL" id="TRW14341.1"/>
    </source>
</evidence>
<dbReference type="InterPro" id="IPR036046">
    <property type="entry name" value="Acylphosphatase-like_dom_sf"/>
</dbReference>
<dbReference type="AlphaFoldDB" id="A0A552U810"/>
<comment type="caution">
    <text evidence="2">The sequence shown here is derived from an EMBL/GenBank/DDBJ whole genome shotgun (WGS) entry which is preliminary data.</text>
</comment>
<dbReference type="SMART" id="SM01034">
    <property type="entry name" value="BLUF"/>
    <property type="match status" value="1"/>
</dbReference>
<name>A0A552U810_9SPHN</name>
<dbReference type="GO" id="GO:0071949">
    <property type="term" value="F:FAD binding"/>
    <property type="evidence" value="ECO:0007669"/>
    <property type="project" value="InterPro"/>
</dbReference>
<dbReference type="InterPro" id="IPR007024">
    <property type="entry name" value="BLUF_domain"/>
</dbReference>
<dbReference type="Proteomes" id="UP000317894">
    <property type="component" value="Unassembled WGS sequence"/>
</dbReference>
<reference evidence="2 3" key="1">
    <citation type="submission" date="2019-07" db="EMBL/GenBank/DDBJ databases">
        <title>Novel species isolated from glacier.</title>
        <authorList>
            <person name="Liu Q."/>
            <person name="Xin Y.-H."/>
        </authorList>
    </citation>
    <scope>NUCLEOTIDE SEQUENCE [LARGE SCALE GENOMIC DNA]</scope>
    <source>
        <strain evidence="2 3">LB1R16</strain>
    </source>
</reference>
<dbReference type="Pfam" id="PF04940">
    <property type="entry name" value="BLUF"/>
    <property type="match status" value="1"/>
</dbReference>
<evidence type="ECO:0000259" key="1">
    <source>
        <dbReference type="PROSITE" id="PS50925"/>
    </source>
</evidence>
<dbReference type="PROSITE" id="PS50925">
    <property type="entry name" value="BLUF"/>
    <property type="match status" value="1"/>
</dbReference>